<proteinExistence type="inferred from homology"/>
<evidence type="ECO:0000256" key="2">
    <source>
        <dbReference type="ARBA" id="ARBA00022670"/>
    </source>
</evidence>
<keyword evidence="2" id="KW-0645">Protease</keyword>
<keyword evidence="8" id="KW-1185">Reference proteome</keyword>
<gene>
    <name evidence="7" type="ORF">EYB53_013500</name>
</gene>
<dbReference type="EMBL" id="SIJK02000023">
    <property type="protein sequence ID" value="MBP1466726.1"/>
    <property type="molecule type" value="Genomic_DNA"/>
</dbReference>
<name>A0ABS4DBA2_9CHLR</name>
<keyword evidence="4" id="KW-0788">Thiol protease</keyword>
<accession>A0ABS4DBA2</accession>
<evidence type="ECO:0000313" key="7">
    <source>
        <dbReference type="EMBL" id="MBP1466726.1"/>
    </source>
</evidence>
<dbReference type="PANTHER" id="PTHR47053">
    <property type="entry name" value="MUREIN DD-ENDOPEPTIDASE MEPH-RELATED"/>
    <property type="match status" value="1"/>
</dbReference>
<dbReference type="InterPro" id="IPR051202">
    <property type="entry name" value="Peptidase_C40"/>
</dbReference>
<dbReference type="Gene3D" id="3.90.1720.10">
    <property type="entry name" value="endopeptidase domain like (from Nostoc punctiforme)"/>
    <property type="match status" value="1"/>
</dbReference>
<reference evidence="7 8" key="1">
    <citation type="submission" date="2021-03" db="EMBL/GenBank/DDBJ databases">
        <authorList>
            <person name="Grouzdev D.S."/>
        </authorList>
    </citation>
    <scope>NUCLEOTIDE SEQUENCE [LARGE SCALE GENOMIC DNA]</scope>
    <source>
        <strain evidence="7 8">M50-1</strain>
    </source>
</reference>
<feature type="domain" description="NlpC/P60" evidence="6">
    <location>
        <begin position="334"/>
        <end position="464"/>
    </location>
</feature>
<organism evidence="7 8">
    <name type="scientific">Candidatus Chloroploca mongolica</name>
    <dbReference type="NCBI Taxonomy" id="2528176"/>
    <lineage>
        <taxon>Bacteria</taxon>
        <taxon>Bacillati</taxon>
        <taxon>Chloroflexota</taxon>
        <taxon>Chloroflexia</taxon>
        <taxon>Chloroflexales</taxon>
        <taxon>Chloroflexineae</taxon>
        <taxon>Oscillochloridaceae</taxon>
        <taxon>Candidatus Chloroploca</taxon>
    </lineage>
</organism>
<evidence type="ECO:0000259" key="6">
    <source>
        <dbReference type="PROSITE" id="PS51935"/>
    </source>
</evidence>
<comment type="caution">
    <text evidence="7">The sequence shown here is derived from an EMBL/GenBank/DDBJ whole genome shotgun (WGS) entry which is preliminary data.</text>
</comment>
<evidence type="ECO:0000256" key="3">
    <source>
        <dbReference type="ARBA" id="ARBA00022801"/>
    </source>
</evidence>
<comment type="similarity">
    <text evidence="1">Belongs to the peptidase C40 family.</text>
</comment>
<evidence type="ECO:0000313" key="8">
    <source>
        <dbReference type="Proteomes" id="UP001193081"/>
    </source>
</evidence>
<sequence>MRTWFNLASSARPASRRSPRWPCSRRGTWLGLLALLLTMPTILACTSGLAITQAPRWACPSPTPLPYGETGPVKEVIRHTRPVTEGGDWDEQIFYELWEQEYPEAAGRPFPSPTPYAKTGRAYVFGQRVEIWPFHVLVTASAGPEITRASAAANAVQLYHVTITWVNHTVEAVPINYAQQVRLRALTTPTGQLLSQAYWGVTAEALSVSALPVLPTTIPPGESSVQIPILGPVGTPHTVELEVATAPVGIFLLPTTTTLPGLPTSTPQPTLTPTPRPLNTGLHAPGRETVTVQWSNARWVPPGAEPCLDPGALTDWDDGRANAAAATDLIMPAPPGASRVVQLALAQVGKPYIWGAKGPEAFDCSGLMTWVYAQIGLRIPHGTAGQWPGMQPVDHAALQPGDLVFFAIAGGRIDHVGMLVGDLNGNGRWDMVHAASPGLGVRVDYDIFESPYYAPRIRGMRTAR</sequence>
<dbReference type="PANTHER" id="PTHR47053:SF1">
    <property type="entry name" value="MUREIN DD-ENDOPEPTIDASE MEPH-RELATED"/>
    <property type="match status" value="1"/>
</dbReference>
<protein>
    <submittedName>
        <fullName evidence="7">C40 family peptidase</fullName>
    </submittedName>
</protein>
<dbReference type="PROSITE" id="PS51935">
    <property type="entry name" value="NLPC_P60"/>
    <property type="match status" value="1"/>
</dbReference>
<keyword evidence="3" id="KW-0378">Hydrolase</keyword>
<evidence type="ECO:0000256" key="5">
    <source>
        <dbReference type="SAM" id="MobiDB-lite"/>
    </source>
</evidence>
<dbReference type="RefSeq" id="WP_135478743.1">
    <property type="nucleotide sequence ID" value="NZ_SIJK02000023.1"/>
</dbReference>
<evidence type="ECO:0000256" key="1">
    <source>
        <dbReference type="ARBA" id="ARBA00007074"/>
    </source>
</evidence>
<dbReference type="InterPro" id="IPR038765">
    <property type="entry name" value="Papain-like_cys_pep_sf"/>
</dbReference>
<dbReference type="Proteomes" id="UP001193081">
    <property type="component" value="Unassembled WGS sequence"/>
</dbReference>
<dbReference type="Pfam" id="PF00877">
    <property type="entry name" value="NLPC_P60"/>
    <property type="match status" value="1"/>
</dbReference>
<dbReference type="SUPFAM" id="SSF54001">
    <property type="entry name" value="Cysteine proteinases"/>
    <property type="match status" value="1"/>
</dbReference>
<feature type="region of interest" description="Disordered" evidence="5">
    <location>
        <begin position="259"/>
        <end position="284"/>
    </location>
</feature>
<evidence type="ECO:0000256" key="4">
    <source>
        <dbReference type="ARBA" id="ARBA00022807"/>
    </source>
</evidence>
<feature type="compositionally biased region" description="Low complexity" evidence="5">
    <location>
        <begin position="259"/>
        <end position="269"/>
    </location>
</feature>
<dbReference type="InterPro" id="IPR000064">
    <property type="entry name" value="NLP_P60_dom"/>
</dbReference>